<comment type="similarity">
    <text evidence="3 14">Belongs to the carbohydrate kinase PfkB family.</text>
</comment>
<dbReference type="OrthoDB" id="432447at2759"/>
<evidence type="ECO:0000256" key="10">
    <source>
        <dbReference type="ARBA" id="ARBA00022842"/>
    </source>
</evidence>
<evidence type="ECO:0000256" key="13">
    <source>
        <dbReference type="PIRSR" id="PIRSR601805-1"/>
    </source>
</evidence>
<evidence type="ECO:0000256" key="5">
    <source>
        <dbReference type="ARBA" id="ARBA00022679"/>
    </source>
</evidence>
<keyword evidence="8 14" id="KW-0418">Kinase</keyword>
<sequence length="344" mass="37613">MSTTPKILCIGNPLLDISTHVEMTIFEKYGLQLNNAILADEKHLPLYKEIIETGTVEYIPGGAAQNSARVCQWMLNTPHTVCYTGCVGKDANGKILADATAANGVLVRYQEDPVEPTGACAVLINKKERSLCTSLGAANKFNISHLQTDVMQSIIKGADFFYMVGYFLTVSPDSAMYLAKHAAEQNKAFIYGLAAPFLIQVPFFFERVSALLPYCDIVFSNESEAEVLGTKMGWGTDLKVIAEKLAQWEKVNSKRSRIVVFTQGADSTIVYDQGKISTYQPIKLDSDKIVDLNAAGDSFSGGFLAAYSLGKSIEKCCEAGHYAAMEIIQQNGCSFPSKRSFDLE</sequence>
<dbReference type="GO" id="GO:0006166">
    <property type="term" value="P:purine ribonucleoside salvage"/>
    <property type="evidence" value="ECO:0007669"/>
    <property type="project" value="UniProtKB-KW"/>
</dbReference>
<evidence type="ECO:0000259" key="15">
    <source>
        <dbReference type="Pfam" id="PF00294"/>
    </source>
</evidence>
<keyword evidence="9 14" id="KW-0067">ATP-binding</keyword>
<dbReference type="GO" id="GO:0004001">
    <property type="term" value="F:adenosine kinase activity"/>
    <property type="evidence" value="ECO:0007669"/>
    <property type="project" value="UniProtKB-UniRule"/>
</dbReference>
<keyword evidence="5 14" id="KW-0808">Transferase</keyword>
<proteinExistence type="inferred from homology"/>
<dbReference type="InParanoid" id="A0A151Z984"/>
<comment type="function">
    <text evidence="14">ATP dependent phosphorylation of adenosine and other related nucleoside analogs to monophosphate derivatives.</text>
</comment>
<dbReference type="FunCoup" id="A0A151Z984">
    <property type="interactions" value="752"/>
</dbReference>
<dbReference type="CDD" id="cd01168">
    <property type="entry name" value="adenosine_kinase"/>
    <property type="match status" value="1"/>
</dbReference>
<evidence type="ECO:0000313" key="17">
    <source>
        <dbReference type="Proteomes" id="UP000076078"/>
    </source>
</evidence>
<gene>
    <name evidence="16" type="ORF">DLAC_09135</name>
</gene>
<evidence type="ECO:0000256" key="6">
    <source>
        <dbReference type="ARBA" id="ARBA00022726"/>
    </source>
</evidence>
<dbReference type="GO" id="GO:0005829">
    <property type="term" value="C:cytosol"/>
    <property type="evidence" value="ECO:0007669"/>
    <property type="project" value="TreeGrafter"/>
</dbReference>
<comment type="cofactor">
    <cofactor evidence="1 14">
        <name>Mg(2+)</name>
        <dbReference type="ChEBI" id="CHEBI:18420"/>
    </cofactor>
</comment>
<feature type="domain" description="Carbohydrate kinase PfkB" evidence="15">
    <location>
        <begin position="27"/>
        <end position="336"/>
    </location>
</feature>
<accession>A0A151Z984</accession>
<keyword evidence="10 14" id="KW-0460">Magnesium</keyword>
<dbReference type="Pfam" id="PF00294">
    <property type="entry name" value="PfkB"/>
    <property type="match status" value="1"/>
</dbReference>
<dbReference type="STRING" id="361077.A0A151Z984"/>
<dbReference type="EMBL" id="LODT01000037">
    <property type="protein sequence ID" value="KYQ90508.1"/>
    <property type="molecule type" value="Genomic_DNA"/>
</dbReference>
<evidence type="ECO:0000256" key="1">
    <source>
        <dbReference type="ARBA" id="ARBA00001946"/>
    </source>
</evidence>
<dbReference type="AlphaFoldDB" id="A0A151Z984"/>
<evidence type="ECO:0000256" key="8">
    <source>
        <dbReference type="ARBA" id="ARBA00022777"/>
    </source>
</evidence>
<dbReference type="GO" id="GO:0005634">
    <property type="term" value="C:nucleus"/>
    <property type="evidence" value="ECO:0007669"/>
    <property type="project" value="TreeGrafter"/>
</dbReference>
<dbReference type="GO" id="GO:0005524">
    <property type="term" value="F:ATP binding"/>
    <property type="evidence" value="ECO:0007669"/>
    <property type="project" value="UniProtKB-UniRule"/>
</dbReference>
<protein>
    <recommendedName>
        <fullName evidence="12 14">Adenosine kinase</fullName>
        <shortName evidence="14">AK</shortName>
        <ecNumber evidence="4 14">2.7.1.20</ecNumber>
    </recommendedName>
    <alternativeName>
        <fullName evidence="14">Adenosine 5'-phosphotransferase</fullName>
    </alternativeName>
</protein>
<dbReference type="EC" id="2.7.1.20" evidence="4 14"/>
<name>A0A151Z984_TIELA</name>
<comment type="pathway">
    <text evidence="2 14">Purine metabolism; AMP biosynthesis via salvage pathway; AMP from adenosine: step 1/1.</text>
</comment>
<dbReference type="GO" id="GO:0006144">
    <property type="term" value="P:purine nucleobase metabolic process"/>
    <property type="evidence" value="ECO:0007669"/>
    <property type="project" value="TreeGrafter"/>
</dbReference>
<organism evidence="16 17">
    <name type="scientific">Tieghemostelium lacteum</name>
    <name type="common">Slime mold</name>
    <name type="synonym">Dictyostelium lacteum</name>
    <dbReference type="NCBI Taxonomy" id="361077"/>
    <lineage>
        <taxon>Eukaryota</taxon>
        <taxon>Amoebozoa</taxon>
        <taxon>Evosea</taxon>
        <taxon>Eumycetozoa</taxon>
        <taxon>Dictyostelia</taxon>
        <taxon>Dictyosteliales</taxon>
        <taxon>Raperosteliaceae</taxon>
        <taxon>Tieghemostelium</taxon>
    </lineage>
</organism>
<feature type="active site" description="Proton acceptor" evidence="13">
    <location>
        <position position="297"/>
    </location>
</feature>
<dbReference type="Gene3D" id="3.40.1190.20">
    <property type="match status" value="1"/>
</dbReference>
<keyword evidence="7 14" id="KW-0547">Nucleotide-binding</keyword>
<dbReference type="UniPathway" id="UPA00588">
    <property type="reaction ID" value="UER00659"/>
</dbReference>
<evidence type="ECO:0000256" key="11">
    <source>
        <dbReference type="ARBA" id="ARBA00051362"/>
    </source>
</evidence>
<keyword evidence="17" id="KW-1185">Reference proteome</keyword>
<dbReference type="InterPro" id="IPR011611">
    <property type="entry name" value="PfkB_dom"/>
</dbReference>
<dbReference type="PANTHER" id="PTHR45769:SF3">
    <property type="entry name" value="ADENOSINE KINASE"/>
    <property type="match status" value="1"/>
</dbReference>
<dbReference type="SUPFAM" id="SSF53613">
    <property type="entry name" value="Ribokinase-like"/>
    <property type="match status" value="1"/>
</dbReference>
<dbReference type="Gene3D" id="3.30.1110.10">
    <property type="match status" value="1"/>
</dbReference>
<evidence type="ECO:0000256" key="4">
    <source>
        <dbReference type="ARBA" id="ARBA00012119"/>
    </source>
</evidence>
<evidence type="ECO:0000256" key="9">
    <source>
        <dbReference type="ARBA" id="ARBA00022840"/>
    </source>
</evidence>
<evidence type="ECO:0000256" key="2">
    <source>
        <dbReference type="ARBA" id="ARBA00004801"/>
    </source>
</evidence>
<dbReference type="PRINTS" id="PR00989">
    <property type="entry name" value="ADENOKINASE"/>
</dbReference>
<dbReference type="InterPro" id="IPR029056">
    <property type="entry name" value="Ribokinase-like"/>
</dbReference>
<evidence type="ECO:0000313" key="16">
    <source>
        <dbReference type="EMBL" id="KYQ90508.1"/>
    </source>
</evidence>
<dbReference type="GO" id="GO:0044209">
    <property type="term" value="P:AMP salvage"/>
    <property type="evidence" value="ECO:0007669"/>
    <property type="project" value="UniProtKB-UniRule"/>
</dbReference>
<comment type="caution">
    <text evidence="16">The sequence shown here is derived from an EMBL/GenBank/DDBJ whole genome shotgun (WGS) entry which is preliminary data.</text>
</comment>
<dbReference type="FunFam" id="3.40.1190.20:FF:000076">
    <property type="entry name" value="Adenosine kinase"/>
    <property type="match status" value="1"/>
</dbReference>
<evidence type="ECO:0000256" key="14">
    <source>
        <dbReference type="RuleBase" id="RU368116"/>
    </source>
</evidence>
<dbReference type="PANTHER" id="PTHR45769">
    <property type="entry name" value="ADENOSINE KINASE"/>
    <property type="match status" value="1"/>
</dbReference>
<dbReference type="OMA" id="RTMCTYL"/>
<comment type="catalytic activity">
    <reaction evidence="11 14">
        <text>adenosine + ATP = AMP + ADP + H(+)</text>
        <dbReference type="Rhea" id="RHEA:20824"/>
        <dbReference type="ChEBI" id="CHEBI:15378"/>
        <dbReference type="ChEBI" id="CHEBI:16335"/>
        <dbReference type="ChEBI" id="CHEBI:30616"/>
        <dbReference type="ChEBI" id="CHEBI:456215"/>
        <dbReference type="ChEBI" id="CHEBI:456216"/>
        <dbReference type="EC" id="2.7.1.20"/>
    </reaction>
</comment>
<evidence type="ECO:0000256" key="7">
    <source>
        <dbReference type="ARBA" id="ARBA00022741"/>
    </source>
</evidence>
<keyword evidence="6 14" id="KW-0660">Purine salvage</keyword>
<dbReference type="Proteomes" id="UP000076078">
    <property type="component" value="Unassembled WGS sequence"/>
</dbReference>
<evidence type="ECO:0000256" key="12">
    <source>
        <dbReference type="ARBA" id="ARBA00068771"/>
    </source>
</evidence>
<evidence type="ECO:0000256" key="3">
    <source>
        <dbReference type="ARBA" id="ARBA00010688"/>
    </source>
</evidence>
<reference evidence="16 17" key="1">
    <citation type="submission" date="2015-12" db="EMBL/GenBank/DDBJ databases">
        <title>Dictyostelia acquired genes for synthesis and detection of signals that induce cell-type specialization by lateral gene transfer from prokaryotes.</title>
        <authorList>
            <person name="Gloeckner G."/>
            <person name="Schaap P."/>
        </authorList>
    </citation>
    <scope>NUCLEOTIDE SEQUENCE [LARGE SCALE GENOMIC DNA]</scope>
    <source>
        <strain evidence="16 17">TK</strain>
    </source>
</reference>
<dbReference type="InterPro" id="IPR001805">
    <property type="entry name" value="Adenokinase"/>
</dbReference>